<organism evidence="13 14">
    <name type="scientific">Cotesia glomerata</name>
    <name type="common">Lepidopteran parasitic wasp</name>
    <name type="synonym">Apanteles glomeratus</name>
    <dbReference type="NCBI Taxonomy" id="32391"/>
    <lineage>
        <taxon>Eukaryota</taxon>
        <taxon>Metazoa</taxon>
        <taxon>Ecdysozoa</taxon>
        <taxon>Arthropoda</taxon>
        <taxon>Hexapoda</taxon>
        <taxon>Insecta</taxon>
        <taxon>Pterygota</taxon>
        <taxon>Neoptera</taxon>
        <taxon>Endopterygota</taxon>
        <taxon>Hymenoptera</taxon>
        <taxon>Apocrita</taxon>
        <taxon>Ichneumonoidea</taxon>
        <taxon>Braconidae</taxon>
        <taxon>Microgastrinae</taxon>
        <taxon>Cotesia</taxon>
    </lineage>
</organism>
<comment type="similarity">
    <text evidence="2 9">Belongs to the membrane-bound acyltransferase family. Sterol o-acyltransferase subfamily.</text>
</comment>
<evidence type="ECO:0000256" key="10">
    <source>
        <dbReference type="PIRSR" id="PIRSR000439-1"/>
    </source>
</evidence>
<feature type="transmembrane region" description="Helical" evidence="12">
    <location>
        <begin position="312"/>
        <end position="334"/>
    </location>
</feature>
<dbReference type="PANTHER" id="PTHR10408">
    <property type="entry name" value="STEROL O-ACYLTRANSFERASE"/>
    <property type="match status" value="1"/>
</dbReference>
<keyword evidence="4 12" id="KW-0812">Transmembrane</keyword>
<name>A0AAV7IFQ7_COTGL</name>
<dbReference type="Pfam" id="PF03062">
    <property type="entry name" value="MBOAT"/>
    <property type="match status" value="1"/>
</dbReference>
<dbReference type="AlphaFoldDB" id="A0AAV7IFQ7"/>
<keyword evidence="7 9" id="KW-0472">Membrane</keyword>
<sequence>MTTEQSNYSKKRKHLKYGNSTDLKMSEFQKIENIEKDDTKNHKNGTNNSPNDHKKLKHVLRKKVFETRNSTLTDLFNEIKHVKTIYNFFVALFLIAFLNTAVYDILQNGSLSLGFFTIKLGFGKMTTVIKMWCFMEASSYSVYYFYNFYAHQRIKLSPKSFQLKIWDYTWFLLFVAYQLTFLVLPAHITLKSQLPPPSATIVLMEQVRMIMKIHAFVRSTVPSVLNRKLNDGSGDLIPKFNKFSYFMFAPTLIYQDNYPRTEKIRWRVATKYFLEAVFAILFVSLMFERYVLPAYKDFGREPFNLHTFSSRIISTTLPGTIIYLCGFYCLLHAWMNGCAELTRFGDRLFYQDWWTSVSYGKYYRTWNIVVYDWLYTYIYRDFYEKLFPGNKLIATFSVFFTSAVVHEYILACVFRFFYPVMFLFFGVFGFVLVLITKKESSAIGNIFLWFSLITGSGMMVSFYTMEYFARLNCPGLKDEFLDSFVPRSWLCYDRFSGGNGENHLVLYISTLSFLTLFTLLYKKFG</sequence>
<keyword evidence="14" id="KW-1185">Reference proteome</keyword>
<evidence type="ECO:0000256" key="1">
    <source>
        <dbReference type="ARBA" id="ARBA00004477"/>
    </source>
</evidence>
<evidence type="ECO:0000256" key="7">
    <source>
        <dbReference type="ARBA" id="ARBA00023136"/>
    </source>
</evidence>
<feature type="transmembrane region" description="Helical" evidence="12">
    <location>
        <begin position="504"/>
        <end position="521"/>
    </location>
</feature>
<feature type="transmembrane region" description="Helical" evidence="12">
    <location>
        <begin position="272"/>
        <end position="292"/>
    </location>
</feature>
<feature type="transmembrane region" description="Helical" evidence="12">
    <location>
        <begin position="165"/>
        <end position="184"/>
    </location>
</feature>
<dbReference type="Proteomes" id="UP000826195">
    <property type="component" value="Unassembled WGS sequence"/>
</dbReference>
<reference evidence="13 14" key="1">
    <citation type="journal article" date="2021" name="J. Hered.">
        <title>A chromosome-level genome assembly of the parasitoid wasp, Cotesia glomerata (Hymenoptera: Braconidae).</title>
        <authorList>
            <person name="Pinto B.J."/>
            <person name="Weis J.J."/>
            <person name="Gamble T."/>
            <person name="Ode P.J."/>
            <person name="Paul R."/>
            <person name="Zaspel J.M."/>
        </authorList>
    </citation>
    <scope>NUCLEOTIDE SEQUENCE [LARGE SCALE GENOMIC DNA]</scope>
    <source>
        <strain evidence="13">CgM1</strain>
    </source>
</reference>
<dbReference type="GO" id="GO:0005789">
    <property type="term" value="C:endoplasmic reticulum membrane"/>
    <property type="evidence" value="ECO:0007669"/>
    <property type="project" value="UniProtKB-SubCell"/>
</dbReference>
<evidence type="ECO:0000256" key="9">
    <source>
        <dbReference type="PIRNR" id="PIRNR000439"/>
    </source>
</evidence>
<evidence type="ECO:0000256" key="12">
    <source>
        <dbReference type="SAM" id="Phobius"/>
    </source>
</evidence>
<evidence type="ECO:0000256" key="6">
    <source>
        <dbReference type="ARBA" id="ARBA00022989"/>
    </source>
</evidence>
<keyword evidence="8 9" id="KW-0012">Acyltransferase</keyword>
<dbReference type="InterPro" id="IPR014371">
    <property type="entry name" value="Oat_ACAT_DAG_ARE"/>
</dbReference>
<feature type="transmembrane region" description="Helical" evidence="12">
    <location>
        <begin position="85"/>
        <end position="106"/>
    </location>
</feature>
<evidence type="ECO:0000256" key="8">
    <source>
        <dbReference type="ARBA" id="ARBA00023315"/>
    </source>
</evidence>
<evidence type="ECO:0000313" key="13">
    <source>
        <dbReference type="EMBL" id="KAH0552034.1"/>
    </source>
</evidence>
<evidence type="ECO:0000313" key="14">
    <source>
        <dbReference type="Proteomes" id="UP000826195"/>
    </source>
</evidence>
<keyword evidence="3 9" id="KW-0808">Transferase</keyword>
<keyword evidence="5 9" id="KW-0256">Endoplasmic reticulum</keyword>
<evidence type="ECO:0000256" key="11">
    <source>
        <dbReference type="SAM" id="MobiDB-lite"/>
    </source>
</evidence>
<dbReference type="PIRSF" id="PIRSF000439">
    <property type="entry name" value="Oat_ACAT_DAG_ARE"/>
    <property type="match status" value="1"/>
</dbReference>
<dbReference type="GO" id="GO:0008203">
    <property type="term" value="P:cholesterol metabolic process"/>
    <property type="evidence" value="ECO:0007669"/>
    <property type="project" value="TreeGrafter"/>
</dbReference>
<feature type="region of interest" description="Disordered" evidence="11">
    <location>
        <begin position="34"/>
        <end position="53"/>
    </location>
</feature>
<evidence type="ECO:0000256" key="5">
    <source>
        <dbReference type="ARBA" id="ARBA00022824"/>
    </source>
</evidence>
<comment type="caution">
    <text evidence="13">The sequence shown here is derived from an EMBL/GenBank/DDBJ whole genome shotgun (WGS) entry which is preliminary data.</text>
</comment>
<feature type="active site" evidence="10">
    <location>
        <position position="406"/>
    </location>
</feature>
<dbReference type="InterPro" id="IPR004299">
    <property type="entry name" value="MBOAT_fam"/>
</dbReference>
<keyword evidence="6 12" id="KW-1133">Transmembrane helix</keyword>
<dbReference type="GO" id="GO:0008374">
    <property type="term" value="F:O-acyltransferase activity"/>
    <property type="evidence" value="ECO:0007669"/>
    <property type="project" value="InterPro"/>
</dbReference>
<evidence type="ECO:0000256" key="4">
    <source>
        <dbReference type="ARBA" id="ARBA00022692"/>
    </source>
</evidence>
<comment type="subcellular location">
    <subcellularLocation>
        <location evidence="1 9">Endoplasmic reticulum membrane</location>
        <topology evidence="1 9">Multi-pass membrane protein</topology>
    </subcellularLocation>
</comment>
<accession>A0AAV7IFQ7</accession>
<evidence type="ECO:0000256" key="2">
    <source>
        <dbReference type="ARBA" id="ARBA00009010"/>
    </source>
</evidence>
<feature type="transmembrane region" description="Helical" evidence="12">
    <location>
        <begin position="392"/>
        <end position="410"/>
    </location>
</feature>
<dbReference type="PANTHER" id="PTHR10408:SF8">
    <property type="entry name" value="O-ACYLTRANSFERASE"/>
    <property type="match status" value="1"/>
</dbReference>
<gene>
    <name evidence="13" type="ORF">KQX54_004323</name>
</gene>
<evidence type="ECO:0000256" key="3">
    <source>
        <dbReference type="ARBA" id="ARBA00022679"/>
    </source>
</evidence>
<protein>
    <recommendedName>
        <fullName evidence="9">O-acyltransferase</fullName>
    </recommendedName>
</protein>
<dbReference type="EMBL" id="JAHXZJ010001492">
    <property type="protein sequence ID" value="KAH0552034.1"/>
    <property type="molecule type" value="Genomic_DNA"/>
</dbReference>
<feature type="transmembrane region" description="Helical" evidence="12">
    <location>
        <begin position="447"/>
        <end position="465"/>
    </location>
</feature>
<feature type="transmembrane region" description="Helical" evidence="12">
    <location>
        <begin position="416"/>
        <end position="435"/>
    </location>
</feature>
<proteinExistence type="inferred from homology"/>